<dbReference type="Gene3D" id="2.130.10.10">
    <property type="entry name" value="YVTN repeat-like/Quinoprotein amine dehydrogenase"/>
    <property type="match status" value="1"/>
</dbReference>
<dbReference type="EMBL" id="NDHI03003400">
    <property type="protein sequence ID" value="PNJ64601.1"/>
    <property type="molecule type" value="Genomic_DNA"/>
</dbReference>
<dbReference type="GO" id="GO:0006260">
    <property type="term" value="P:DNA replication"/>
    <property type="evidence" value="ECO:0007669"/>
    <property type="project" value="UniProtKB-KW"/>
</dbReference>
<feature type="non-terminal residue" evidence="9">
    <location>
        <position position="285"/>
    </location>
</feature>
<dbReference type="SUPFAM" id="SSF50978">
    <property type="entry name" value="WD40 repeat-like"/>
    <property type="match status" value="1"/>
</dbReference>
<evidence type="ECO:0000256" key="1">
    <source>
        <dbReference type="ARBA" id="ARBA00004123"/>
    </source>
</evidence>
<dbReference type="GO" id="GO:0005634">
    <property type="term" value="C:nucleus"/>
    <property type="evidence" value="ECO:0007669"/>
    <property type="project" value="UniProtKB-SubCell"/>
</dbReference>
<dbReference type="InterPro" id="IPR036322">
    <property type="entry name" value="WD40_repeat_dom_sf"/>
</dbReference>
<feature type="repeat" description="WD" evidence="8">
    <location>
        <begin position="92"/>
        <end position="134"/>
    </location>
</feature>
<dbReference type="PANTHER" id="PTHR22850">
    <property type="entry name" value="WD40 REPEAT FAMILY"/>
    <property type="match status" value="1"/>
</dbReference>
<dbReference type="Pfam" id="PF00400">
    <property type="entry name" value="WD40"/>
    <property type="match status" value="4"/>
</dbReference>
<dbReference type="PROSITE" id="PS50294">
    <property type="entry name" value="WD_REPEATS_REGION"/>
    <property type="match status" value="2"/>
</dbReference>
<dbReference type="PRINTS" id="PR00320">
    <property type="entry name" value="GPROTEINBRPT"/>
</dbReference>
<dbReference type="PROSITE" id="PS00678">
    <property type="entry name" value="WD_REPEATS_1"/>
    <property type="match status" value="2"/>
</dbReference>
<proteinExistence type="inferred from homology"/>
<dbReference type="InterPro" id="IPR015943">
    <property type="entry name" value="WD40/YVTN_repeat-like_dom_sf"/>
</dbReference>
<sequence>ARVHIPNDDAQFDASHCDSDKGEFGGFGSVTGKIECEIKINHEGEVNRARYMPQNPHIIATKTPSSDVLVFDYTKHPAKPDPSGECNPDLRLRGHQKEGYGLSWNSNLSGHLLSASDDHTVCLWDINAGPKEGKIVDAKAIFTGHSAVVEDVAWHLLHESLFGSVADDQKLMIWDTRSNTTSKPSHLVDAHTAEVNCLSFNPYSEFILATGSADKVCDSFLVSVCQEMKSRDSSVKLYQTCGSTIEKNVLYMVLHGDVHRVHWSPHNETILASSGTDRRLNVWDL</sequence>
<reference evidence="9" key="1">
    <citation type="submission" date="2017-12" db="EMBL/GenBank/DDBJ databases">
        <title>High-resolution comparative analysis of great ape genomes.</title>
        <authorList>
            <person name="Pollen A."/>
            <person name="Hastie A."/>
            <person name="Hormozdiari F."/>
            <person name="Dougherty M."/>
            <person name="Liu R."/>
            <person name="Chaisson M."/>
            <person name="Hoppe E."/>
            <person name="Hill C."/>
            <person name="Pang A."/>
            <person name="Hillier L."/>
            <person name="Baker C."/>
            <person name="Armstrong J."/>
            <person name="Shendure J."/>
            <person name="Paten B."/>
            <person name="Wilson R."/>
            <person name="Chao H."/>
            <person name="Schneider V."/>
            <person name="Ventura M."/>
            <person name="Kronenberg Z."/>
            <person name="Murali S."/>
            <person name="Gordon D."/>
            <person name="Cantsilieris S."/>
            <person name="Munson K."/>
            <person name="Nelson B."/>
            <person name="Raja A."/>
            <person name="Underwood J."/>
            <person name="Diekhans M."/>
            <person name="Fiddes I."/>
            <person name="Haussler D."/>
            <person name="Eichler E."/>
        </authorList>
    </citation>
    <scope>NUCLEOTIDE SEQUENCE [LARGE SCALE GENOMIC DNA]</scope>
    <source>
        <strain evidence="9">Susie</strain>
    </source>
</reference>
<feature type="repeat" description="WD" evidence="8">
    <location>
        <begin position="142"/>
        <end position="184"/>
    </location>
</feature>
<feature type="non-terminal residue" evidence="9">
    <location>
        <position position="1"/>
    </location>
</feature>
<feature type="repeat" description="WD" evidence="8">
    <location>
        <begin position="258"/>
        <end position="285"/>
    </location>
</feature>
<dbReference type="PROSITE" id="PS50082">
    <property type="entry name" value="WD_REPEATS_2"/>
    <property type="match status" value="3"/>
</dbReference>
<keyword evidence="5" id="KW-0677">Repeat</keyword>
<organism evidence="9">
    <name type="scientific">Pongo abelii</name>
    <name type="common">Sumatran orangutan</name>
    <name type="synonym">Pongo pygmaeus abelii</name>
    <dbReference type="NCBI Taxonomy" id="9601"/>
    <lineage>
        <taxon>Eukaryota</taxon>
        <taxon>Metazoa</taxon>
        <taxon>Chordata</taxon>
        <taxon>Craniata</taxon>
        <taxon>Vertebrata</taxon>
        <taxon>Euteleostomi</taxon>
        <taxon>Mammalia</taxon>
        <taxon>Eutheria</taxon>
        <taxon>Euarchontoglires</taxon>
        <taxon>Primates</taxon>
        <taxon>Haplorrhini</taxon>
        <taxon>Catarrhini</taxon>
        <taxon>Hominidae</taxon>
        <taxon>Pongo</taxon>
    </lineage>
</organism>
<dbReference type="InterPro" id="IPR001680">
    <property type="entry name" value="WD40_rpt"/>
</dbReference>
<dbReference type="InterPro" id="IPR020472">
    <property type="entry name" value="WD40_PAC1"/>
</dbReference>
<evidence type="ECO:0000256" key="6">
    <source>
        <dbReference type="ARBA" id="ARBA00023186"/>
    </source>
</evidence>
<keyword evidence="6" id="KW-0143">Chaperone</keyword>
<accession>A0A2J8W4A1</accession>
<dbReference type="AlphaFoldDB" id="A0A2J8W4A1"/>
<name>A0A2J8W4A1_PONAB</name>
<dbReference type="InterPro" id="IPR050459">
    <property type="entry name" value="WD_repeat_RBAP46/RBAP48/MSI1"/>
</dbReference>
<evidence type="ECO:0000256" key="5">
    <source>
        <dbReference type="ARBA" id="ARBA00022737"/>
    </source>
</evidence>
<evidence type="ECO:0000313" key="9">
    <source>
        <dbReference type="EMBL" id="PNJ64601.1"/>
    </source>
</evidence>
<evidence type="ECO:0000256" key="4">
    <source>
        <dbReference type="ARBA" id="ARBA00022705"/>
    </source>
</evidence>
<dbReference type="InterPro" id="IPR019775">
    <property type="entry name" value="WD40_repeat_CS"/>
</dbReference>
<keyword evidence="7" id="KW-0539">Nucleus</keyword>
<keyword evidence="4" id="KW-0235">DNA replication</keyword>
<gene>
    <name evidence="9" type="ORF">CR201_G0013273</name>
</gene>
<dbReference type="SMART" id="SM00320">
    <property type="entry name" value="WD40"/>
    <property type="match status" value="5"/>
</dbReference>
<evidence type="ECO:0000256" key="7">
    <source>
        <dbReference type="ARBA" id="ARBA00023242"/>
    </source>
</evidence>
<protein>
    <submittedName>
        <fullName evidence="9">RBBP7 isoform 6</fullName>
    </submittedName>
</protein>
<evidence type="ECO:0000256" key="2">
    <source>
        <dbReference type="ARBA" id="ARBA00009341"/>
    </source>
</evidence>
<keyword evidence="3 8" id="KW-0853">WD repeat</keyword>
<comment type="subcellular location">
    <subcellularLocation>
        <location evidence="1">Nucleus</location>
    </subcellularLocation>
</comment>
<evidence type="ECO:0000256" key="3">
    <source>
        <dbReference type="ARBA" id="ARBA00022574"/>
    </source>
</evidence>
<evidence type="ECO:0000256" key="8">
    <source>
        <dbReference type="PROSITE-ProRule" id="PRU00221"/>
    </source>
</evidence>
<comment type="caution">
    <text evidence="9">The sequence shown here is derived from an EMBL/GenBank/DDBJ whole genome shotgun (WGS) entry which is preliminary data.</text>
</comment>
<comment type="similarity">
    <text evidence="2">Belongs to the WD repeat RBAP46/RBAP48/MSI1 family.</text>
</comment>